<evidence type="ECO:0000256" key="1">
    <source>
        <dbReference type="SAM" id="Coils"/>
    </source>
</evidence>
<gene>
    <name evidence="3" type="ORF">PODLI_1B017794</name>
</gene>
<keyword evidence="1" id="KW-0175">Coiled coil</keyword>
<feature type="coiled-coil region" evidence="1">
    <location>
        <begin position="11"/>
        <end position="38"/>
    </location>
</feature>
<name>A0AA35L9J3_9SAUR</name>
<evidence type="ECO:0000313" key="4">
    <source>
        <dbReference type="Proteomes" id="UP001178461"/>
    </source>
</evidence>
<protein>
    <recommendedName>
        <fullName evidence="5">Tubulin epsilon and delta complex 2</fullName>
    </recommendedName>
</protein>
<evidence type="ECO:0000256" key="2">
    <source>
        <dbReference type="SAM" id="MobiDB-lite"/>
    </source>
</evidence>
<dbReference type="Pfam" id="PF15764">
    <property type="entry name" value="DUF4693"/>
    <property type="match status" value="1"/>
</dbReference>
<dbReference type="PANTHER" id="PTHR14870">
    <property type="entry name" value="TUBULIN EPSILON AND DELTA COMPLEX PROTEIN 2"/>
    <property type="match status" value="1"/>
</dbReference>
<evidence type="ECO:0000313" key="3">
    <source>
        <dbReference type="EMBL" id="CAI5792242.1"/>
    </source>
</evidence>
<dbReference type="EMBL" id="OX395139">
    <property type="protein sequence ID" value="CAI5792242.1"/>
    <property type="molecule type" value="Genomic_DNA"/>
</dbReference>
<dbReference type="PANTHER" id="PTHR14870:SF1">
    <property type="entry name" value="TUBULIN EPSILON AND DELTA COMPLEX PROTEIN 2"/>
    <property type="match status" value="1"/>
</dbReference>
<evidence type="ECO:0008006" key="5">
    <source>
        <dbReference type="Google" id="ProtNLM"/>
    </source>
</evidence>
<keyword evidence="4" id="KW-1185">Reference proteome</keyword>
<proteinExistence type="predicted"/>
<dbReference type="Proteomes" id="UP001178461">
    <property type="component" value="Chromosome 14"/>
</dbReference>
<dbReference type="AlphaFoldDB" id="A0AA35L9J3"/>
<sequence>MLPADCAHRLVSLLTQALEDCAEQKQQLQQNLTQCQAILGDWNSQAPEYPVLDDGKNDNQGSEPSAKELEELELLNKALEKALRIRAKFQQAPCELIESAKAAEKKAVSSADVKQQVDHSKESISKTVKVQSVSRKPVPSKKPTAYMLKAPYRTDLDVKRSQVKMSSRLSSRTSKMPGRKKSAKGAASPKAMLSAKITQMGHEKVFATEEPRTQDEFSKSSHCAKLNPSFGNLVGGGDIAGTDVPFSEAEHNFVGPAPESVATQSHTEEGTPGADTTSQISTLQEKGSLMKLPHPYGKAFSRYTRLGEKCRLCKTSPEAVAARNSFMEKLQATFCLPSLALSPVEVKEEFKHLRDIHSHVSQCMEAETSESLGENPTWQRQYESLLTLEGLQTIVGQCLDKVHQLREAMESHSKLFPANSACSEGCSSAWCASPGSQRCWDVDTVGQPPLLSYSSLEELKEMEALRLKVAMLRQQLQIQKAMEAELLPLLEPGPIQESSRASLCRAIYTLLCEGGERFPVLVHDEELPS</sequence>
<accession>A0AA35L9J3</accession>
<feature type="region of interest" description="Disordered" evidence="2">
    <location>
        <begin position="46"/>
        <end position="66"/>
    </location>
</feature>
<feature type="region of interest" description="Disordered" evidence="2">
    <location>
        <begin position="160"/>
        <end position="190"/>
    </location>
</feature>
<dbReference type="InterPro" id="IPR031518">
    <property type="entry name" value="DUF4693"/>
</dbReference>
<feature type="compositionally biased region" description="Polar residues" evidence="2">
    <location>
        <begin position="163"/>
        <end position="174"/>
    </location>
</feature>
<reference evidence="3" key="1">
    <citation type="submission" date="2022-12" db="EMBL/GenBank/DDBJ databases">
        <authorList>
            <person name="Alioto T."/>
            <person name="Alioto T."/>
            <person name="Gomez Garrido J."/>
        </authorList>
    </citation>
    <scope>NUCLEOTIDE SEQUENCE</scope>
</reference>
<organism evidence="3 4">
    <name type="scientific">Podarcis lilfordi</name>
    <name type="common">Lilford's wall lizard</name>
    <dbReference type="NCBI Taxonomy" id="74358"/>
    <lineage>
        <taxon>Eukaryota</taxon>
        <taxon>Metazoa</taxon>
        <taxon>Chordata</taxon>
        <taxon>Craniata</taxon>
        <taxon>Vertebrata</taxon>
        <taxon>Euteleostomi</taxon>
        <taxon>Lepidosauria</taxon>
        <taxon>Squamata</taxon>
        <taxon>Bifurcata</taxon>
        <taxon>Unidentata</taxon>
        <taxon>Episquamata</taxon>
        <taxon>Laterata</taxon>
        <taxon>Lacertibaenia</taxon>
        <taxon>Lacertidae</taxon>
        <taxon>Podarcis</taxon>
    </lineage>
</organism>